<dbReference type="SUPFAM" id="SSF56655">
    <property type="entry name" value="Carbohydrate phosphatase"/>
    <property type="match status" value="1"/>
</dbReference>
<comment type="cofactor">
    <cofactor evidence="2">
        <name>Mg(2+)</name>
        <dbReference type="ChEBI" id="CHEBI:18420"/>
    </cofactor>
</comment>
<dbReference type="PANTHER" id="PTHR20854">
    <property type="entry name" value="INOSITOL MONOPHOSPHATASE"/>
    <property type="match status" value="1"/>
</dbReference>
<feature type="binding site" evidence="2">
    <location>
        <position position="58"/>
    </location>
    <ligand>
        <name>Mg(2+)</name>
        <dbReference type="ChEBI" id="CHEBI:18420"/>
        <label>1</label>
        <note>catalytic</note>
    </ligand>
</feature>
<gene>
    <name evidence="3" type="ORF">SAMN05216221_2231</name>
</gene>
<protein>
    <submittedName>
        <fullName evidence="3">Myo-inositol-1(Or 4)-monophosphatase</fullName>
    </submittedName>
</protein>
<dbReference type="Gene3D" id="3.30.540.10">
    <property type="entry name" value="Fructose-1,6-Bisphosphatase, subunit A, domain 1"/>
    <property type="match status" value="1"/>
</dbReference>
<dbReference type="GO" id="GO:0007165">
    <property type="term" value="P:signal transduction"/>
    <property type="evidence" value="ECO:0007669"/>
    <property type="project" value="TreeGrafter"/>
</dbReference>
<dbReference type="GO" id="GO:0008934">
    <property type="term" value="F:inositol monophosphate 1-phosphatase activity"/>
    <property type="evidence" value="ECO:0007669"/>
    <property type="project" value="TreeGrafter"/>
</dbReference>
<dbReference type="GO" id="GO:0006020">
    <property type="term" value="P:inositol metabolic process"/>
    <property type="evidence" value="ECO:0007669"/>
    <property type="project" value="TreeGrafter"/>
</dbReference>
<evidence type="ECO:0000313" key="4">
    <source>
        <dbReference type="Proteomes" id="UP000243359"/>
    </source>
</evidence>
<comment type="similarity">
    <text evidence="1">Belongs to the inositol monophosphatase superfamily.</text>
</comment>
<feature type="binding site" evidence="2">
    <location>
        <position position="77"/>
    </location>
    <ligand>
        <name>Mg(2+)</name>
        <dbReference type="ChEBI" id="CHEBI:18420"/>
        <label>1</label>
        <note>catalytic</note>
    </ligand>
</feature>
<sequence>MLNEVIPLVLRAGALIAAEANRPGGPRGEGDKADIDVEVEILLREGLLRLQAGDFWGEETGSALTGARYCWVVDPNDGTSDFLAGRQGSAISIGLLRDSEPVLGVVYAPISPRGPDCISWEPGMTGLRRNGIQIFPDLSARQLDAATVVFVSTAANQKPELNAELCSPAGFSPMPSIAYRLARVAAGDGIAGVSLYPVSPHDVVAGHALLKAAGGELLDQDGHPIRYDDLSKPLCRSCFGGNLAVSQCLATRPWRQRLSIPS</sequence>
<name>A0A1H1TQN2_9PSED</name>
<dbReference type="RefSeq" id="WP_090349010.1">
    <property type="nucleotide sequence ID" value="NZ_LT629751.1"/>
</dbReference>
<dbReference type="AlphaFoldDB" id="A0A1H1TQN2"/>
<evidence type="ECO:0000313" key="3">
    <source>
        <dbReference type="EMBL" id="SDS62371.1"/>
    </source>
</evidence>
<dbReference type="GO" id="GO:0046872">
    <property type="term" value="F:metal ion binding"/>
    <property type="evidence" value="ECO:0007669"/>
    <property type="project" value="UniProtKB-KW"/>
</dbReference>
<reference evidence="4" key="1">
    <citation type="submission" date="2016-10" db="EMBL/GenBank/DDBJ databases">
        <authorList>
            <person name="Varghese N."/>
            <person name="Submissions S."/>
        </authorList>
    </citation>
    <scope>NUCLEOTIDE SEQUENCE [LARGE SCALE GENOMIC DNA]</scope>
    <source>
        <strain evidence="4">KCTC 32247</strain>
    </source>
</reference>
<organism evidence="3 4">
    <name type="scientific">Pseudomonas oryzae</name>
    <dbReference type="NCBI Taxonomy" id="1392877"/>
    <lineage>
        <taxon>Bacteria</taxon>
        <taxon>Pseudomonadati</taxon>
        <taxon>Pseudomonadota</taxon>
        <taxon>Gammaproteobacteria</taxon>
        <taxon>Pseudomonadales</taxon>
        <taxon>Pseudomonadaceae</taxon>
        <taxon>Pseudomonas</taxon>
    </lineage>
</organism>
<keyword evidence="2" id="KW-0460">Magnesium</keyword>
<evidence type="ECO:0000256" key="1">
    <source>
        <dbReference type="ARBA" id="ARBA00009759"/>
    </source>
</evidence>
<dbReference type="Proteomes" id="UP000243359">
    <property type="component" value="Chromosome I"/>
</dbReference>
<dbReference type="STRING" id="1392877.SAMN05216221_2231"/>
<dbReference type="OrthoDB" id="9785695at2"/>
<feature type="binding site" evidence="2">
    <location>
        <position position="74"/>
    </location>
    <ligand>
        <name>Mg(2+)</name>
        <dbReference type="ChEBI" id="CHEBI:18420"/>
        <label>1</label>
        <note>catalytic</note>
    </ligand>
</feature>
<dbReference type="InterPro" id="IPR000760">
    <property type="entry name" value="Inositol_monophosphatase-like"/>
</dbReference>
<dbReference type="PANTHER" id="PTHR20854:SF4">
    <property type="entry name" value="INOSITOL-1-MONOPHOSPHATASE-RELATED"/>
    <property type="match status" value="1"/>
</dbReference>
<dbReference type="EMBL" id="LT629751">
    <property type="protein sequence ID" value="SDS62371.1"/>
    <property type="molecule type" value="Genomic_DNA"/>
</dbReference>
<feature type="binding site" evidence="2">
    <location>
        <position position="202"/>
    </location>
    <ligand>
        <name>Mg(2+)</name>
        <dbReference type="ChEBI" id="CHEBI:18420"/>
        <label>1</label>
        <note>catalytic</note>
    </ligand>
</feature>
<keyword evidence="4" id="KW-1185">Reference proteome</keyword>
<evidence type="ECO:0000256" key="2">
    <source>
        <dbReference type="PIRSR" id="PIRSR600760-2"/>
    </source>
</evidence>
<keyword evidence="2" id="KW-0479">Metal-binding</keyword>
<dbReference type="Gene3D" id="3.40.190.80">
    <property type="match status" value="1"/>
</dbReference>
<accession>A0A1H1TQN2</accession>
<proteinExistence type="inferred from homology"/>
<dbReference type="Pfam" id="PF00459">
    <property type="entry name" value="Inositol_P"/>
    <property type="match status" value="1"/>
</dbReference>